<dbReference type="GO" id="GO:0016705">
    <property type="term" value="F:oxidoreductase activity, acting on paired donors, with incorporation or reduction of molecular oxygen"/>
    <property type="evidence" value="ECO:0007669"/>
    <property type="project" value="InterPro"/>
</dbReference>
<keyword evidence="7 9" id="KW-0503">Monooxygenase</keyword>
<proteinExistence type="inferred from homology"/>
<feature type="transmembrane region" description="Helical" evidence="10">
    <location>
        <begin position="6"/>
        <end position="25"/>
    </location>
</feature>
<evidence type="ECO:0008006" key="13">
    <source>
        <dbReference type="Google" id="ProtNLM"/>
    </source>
</evidence>
<dbReference type="Pfam" id="PF00067">
    <property type="entry name" value="p450"/>
    <property type="match status" value="1"/>
</dbReference>
<dbReference type="GO" id="GO:0005506">
    <property type="term" value="F:iron ion binding"/>
    <property type="evidence" value="ECO:0007669"/>
    <property type="project" value="InterPro"/>
</dbReference>
<dbReference type="GO" id="GO:0020037">
    <property type="term" value="F:heme binding"/>
    <property type="evidence" value="ECO:0007669"/>
    <property type="project" value="InterPro"/>
</dbReference>
<dbReference type="PROSITE" id="PS00086">
    <property type="entry name" value="CYTOCHROME_P450"/>
    <property type="match status" value="1"/>
</dbReference>
<keyword evidence="12" id="KW-1185">Reference proteome</keyword>
<dbReference type="PRINTS" id="PR00463">
    <property type="entry name" value="EP450I"/>
</dbReference>
<keyword evidence="10" id="KW-0472">Membrane</keyword>
<evidence type="ECO:0000256" key="1">
    <source>
        <dbReference type="ARBA" id="ARBA00001971"/>
    </source>
</evidence>
<reference evidence="11 12" key="1">
    <citation type="submission" date="2024-01" db="EMBL/GenBank/DDBJ databases">
        <title>Genome assemblies of Stephania.</title>
        <authorList>
            <person name="Yang L."/>
        </authorList>
    </citation>
    <scope>NUCLEOTIDE SEQUENCE [LARGE SCALE GENOMIC DNA]</scope>
    <source>
        <strain evidence="11">YNDBR</strain>
        <tissue evidence="11">Leaf</tissue>
    </source>
</reference>
<dbReference type="GO" id="GO:0044550">
    <property type="term" value="P:secondary metabolite biosynthetic process"/>
    <property type="evidence" value="ECO:0007669"/>
    <property type="project" value="UniProtKB-ARBA"/>
</dbReference>
<name>A0AAP0EYT3_9MAGN</name>
<evidence type="ECO:0000313" key="11">
    <source>
        <dbReference type="EMBL" id="KAK9099258.1"/>
    </source>
</evidence>
<sequence length="492" mass="55485">MEAVAALSLLCCTIPLIILLYLLLFKPRHYNLPPSPPSWPLIGSIPAILGSNKPLHLTLTDLAKTHGPLMLVTLGTAPTVVASTREAAMEVLKSHDKSLSGRHIRMSFRIKEMNKHSLVWSNCTDTWKLLRRLARTEIFSPKMLQNQEPVRERKVGELVEFLREKEGKVLMITEFVFGTLLNILGNVIFSKDVFGYGEKNEIGMQSLIKELLVIGASPNVAEFYPVLEPLDMQGLRRRCADRVSRVNKLWESTVKERRISRSGDPKDMLDVLLDNGFDDVQINVLFLETFGPGSETSSATIEWAIAELIRNPDKLAKVRQELDQVVGPTSQVKESHIPQLPYLQACIKETMRLHPAAPFLLPHRAVETCQVMGYTIPKDYQLLVNAYAIQRDPKSWKEPSKFMPERFLESEADYNGNYFDFIPFGSGRRICIGMPLATRTIPLIVSSLVHNFSWSLPDGKRPEELAMNEMLSLSLAIDPSLTIIPKVRIPHA</sequence>
<comment type="cofactor">
    <cofactor evidence="1 8">
        <name>heme</name>
        <dbReference type="ChEBI" id="CHEBI:30413"/>
    </cofactor>
</comment>
<dbReference type="SUPFAM" id="SSF48264">
    <property type="entry name" value="Cytochrome P450"/>
    <property type="match status" value="1"/>
</dbReference>
<dbReference type="InterPro" id="IPR002401">
    <property type="entry name" value="Cyt_P450_E_grp-I"/>
</dbReference>
<dbReference type="AlphaFoldDB" id="A0AAP0EYT3"/>
<comment type="similarity">
    <text evidence="2 9">Belongs to the cytochrome P450 family.</text>
</comment>
<keyword evidence="3 8" id="KW-0349">Heme</keyword>
<dbReference type="Gene3D" id="1.10.630.10">
    <property type="entry name" value="Cytochrome P450"/>
    <property type="match status" value="1"/>
</dbReference>
<dbReference type="PANTHER" id="PTHR47950:SF49">
    <property type="entry name" value="CYTOCHROME P450"/>
    <property type="match status" value="1"/>
</dbReference>
<evidence type="ECO:0000256" key="8">
    <source>
        <dbReference type="PIRSR" id="PIRSR602401-1"/>
    </source>
</evidence>
<dbReference type="InterPro" id="IPR036396">
    <property type="entry name" value="Cyt_P450_sf"/>
</dbReference>
<dbReference type="PANTHER" id="PTHR47950">
    <property type="entry name" value="CYTOCHROME P450, FAMILY 76, SUBFAMILY C, POLYPEPTIDE 5-RELATED"/>
    <property type="match status" value="1"/>
</dbReference>
<dbReference type="EMBL" id="JBBNAF010000011">
    <property type="protein sequence ID" value="KAK9099258.1"/>
    <property type="molecule type" value="Genomic_DNA"/>
</dbReference>
<keyword evidence="5 9" id="KW-0560">Oxidoreductase</keyword>
<evidence type="ECO:0000256" key="10">
    <source>
        <dbReference type="SAM" id="Phobius"/>
    </source>
</evidence>
<dbReference type="CDD" id="cd11073">
    <property type="entry name" value="CYP76-like"/>
    <property type="match status" value="1"/>
</dbReference>
<dbReference type="InterPro" id="IPR001128">
    <property type="entry name" value="Cyt_P450"/>
</dbReference>
<evidence type="ECO:0000256" key="5">
    <source>
        <dbReference type="ARBA" id="ARBA00023002"/>
    </source>
</evidence>
<evidence type="ECO:0000256" key="4">
    <source>
        <dbReference type="ARBA" id="ARBA00022723"/>
    </source>
</evidence>
<gene>
    <name evidence="11" type="ORF">Syun_026303</name>
</gene>
<keyword evidence="10" id="KW-1133">Transmembrane helix</keyword>
<evidence type="ECO:0000256" key="2">
    <source>
        <dbReference type="ARBA" id="ARBA00010617"/>
    </source>
</evidence>
<keyword evidence="4 8" id="KW-0479">Metal-binding</keyword>
<protein>
    <recommendedName>
        <fullName evidence="13">Cytochrome P450</fullName>
    </recommendedName>
</protein>
<keyword evidence="10" id="KW-0812">Transmembrane</keyword>
<dbReference type="GO" id="GO:0004497">
    <property type="term" value="F:monooxygenase activity"/>
    <property type="evidence" value="ECO:0007669"/>
    <property type="project" value="UniProtKB-KW"/>
</dbReference>
<evidence type="ECO:0000256" key="6">
    <source>
        <dbReference type="ARBA" id="ARBA00023004"/>
    </source>
</evidence>
<keyword evidence="6 8" id="KW-0408">Iron</keyword>
<dbReference type="Proteomes" id="UP001420932">
    <property type="component" value="Unassembled WGS sequence"/>
</dbReference>
<dbReference type="FunFam" id="1.10.630.10:FF:000126">
    <property type="entry name" value="Predicted protein"/>
    <property type="match status" value="1"/>
</dbReference>
<dbReference type="InterPro" id="IPR017972">
    <property type="entry name" value="Cyt_P450_CS"/>
</dbReference>
<evidence type="ECO:0000256" key="3">
    <source>
        <dbReference type="ARBA" id="ARBA00022617"/>
    </source>
</evidence>
<feature type="binding site" description="axial binding residue" evidence="8">
    <location>
        <position position="431"/>
    </location>
    <ligand>
        <name>heme</name>
        <dbReference type="ChEBI" id="CHEBI:30413"/>
    </ligand>
    <ligandPart>
        <name>Fe</name>
        <dbReference type="ChEBI" id="CHEBI:18248"/>
    </ligandPart>
</feature>
<dbReference type="PRINTS" id="PR00385">
    <property type="entry name" value="P450"/>
</dbReference>
<organism evidence="11 12">
    <name type="scientific">Stephania yunnanensis</name>
    <dbReference type="NCBI Taxonomy" id="152371"/>
    <lineage>
        <taxon>Eukaryota</taxon>
        <taxon>Viridiplantae</taxon>
        <taxon>Streptophyta</taxon>
        <taxon>Embryophyta</taxon>
        <taxon>Tracheophyta</taxon>
        <taxon>Spermatophyta</taxon>
        <taxon>Magnoliopsida</taxon>
        <taxon>Ranunculales</taxon>
        <taxon>Menispermaceae</taxon>
        <taxon>Menispermoideae</taxon>
        <taxon>Cissampelideae</taxon>
        <taxon>Stephania</taxon>
    </lineage>
</organism>
<accession>A0AAP0EYT3</accession>
<evidence type="ECO:0000256" key="7">
    <source>
        <dbReference type="ARBA" id="ARBA00023033"/>
    </source>
</evidence>
<evidence type="ECO:0000256" key="9">
    <source>
        <dbReference type="RuleBase" id="RU000461"/>
    </source>
</evidence>
<comment type="caution">
    <text evidence="11">The sequence shown here is derived from an EMBL/GenBank/DDBJ whole genome shotgun (WGS) entry which is preliminary data.</text>
</comment>
<evidence type="ECO:0000313" key="12">
    <source>
        <dbReference type="Proteomes" id="UP001420932"/>
    </source>
</evidence>